<feature type="chain" id="PRO_5031370015" description="Transmembrane protein" evidence="3">
    <location>
        <begin position="20"/>
        <end position="213"/>
    </location>
</feature>
<name>A0A7S3Q853_9STRA</name>
<evidence type="ECO:0000256" key="2">
    <source>
        <dbReference type="SAM" id="Phobius"/>
    </source>
</evidence>
<dbReference type="AlphaFoldDB" id="A0A7S3Q853"/>
<evidence type="ECO:0000256" key="3">
    <source>
        <dbReference type="SAM" id="SignalP"/>
    </source>
</evidence>
<accession>A0A7S3Q853</accession>
<organism evidence="4">
    <name type="scientific">Chaetoceros debilis</name>
    <dbReference type="NCBI Taxonomy" id="122233"/>
    <lineage>
        <taxon>Eukaryota</taxon>
        <taxon>Sar</taxon>
        <taxon>Stramenopiles</taxon>
        <taxon>Ochrophyta</taxon>
        <taxon>Bacillariophyta</taxon>
        <taxon>Coscinodiscophyceae</taxon>
        <taxon>Chaetocerotophycidae</taxon>
        <taxon>Chaetocerotales</taxon>
        <taxon>Chaetocerotaceae</taxon>
        <taxon>Chaetoceros</taxon>
    </lineage>
</organism>
<feature type="compositionally biased region" description="Polar residues" evidence="1">
    <location>
        <begin position="65"/>
        <end position="76"/>
    </location>
</feature>
<feature type="transmembrane region" description="Helical" evidence="2">
    <location>
        <begin position="100"/>
        <end position="122"/>
    </location>
</feature>
<sequence length="213" mass="22795">MSASMKIITLSLMLAVAAAFAPSSHLAVHRSQTIHNRITSSSTRIFSSNENQNQNENEEKPSTPTPNFQTSPTPQDRTMDPLMASLTRDDGDSSKDDNSLLILAPVALFAIVGLFLSINIGFQSKDIIGAEVTKVTKIMSSPPAKKAQVWNDKVDGCRGLCSDQDAQLDSMSKFMNGLAKKNTAPVAADVVPSVVEVAPIVVEEVTVPVVVVE</sequence>
<evidence type="ECO:0000256" key="1">
    <source>
        <dbReference type="SAM" id="MobiDB-lite"/>
    </source>
</evidence>
<proteinExistence type="predicted"/>
<keyword evidence="2" id="KW-0472">Membrane</keyword>
<feature type="compositionally biased region" description="Low complexity" evidence="1">
    <location>
        <begin position="39"/>
        <end position="55"/>
    </location>
</feature>
<dbReference type="EMBL" id="HBIO01017904">
    <property type="protein sequence ID" value="CAE0468892.1"/>
    <property type="molecule type" value="Transcribed_RNA"/>
</dbReference>
<keyword evidence="2" id="KW-0812">Transmembrane</keyword>
<evidence type="ECO:0008006" key="5">
    <source>
        <dbReference type="Google" id="ProtNLM"/>
    </source>
</evidence>
<keyword evidence="2" id="KW-1133">Transmembrane helix</keyword>
<evidence type="ECO:0000313" key="4">
    <source>
        <dbReference type="EMBL" id="CAE0468892.1"/>
    </source>
</evidence>
<feature type="region of interest" description="Disordered" evidence="1">
    <location>
        <begin position="39"/>
        <end position="94"/>
    </location>
</feature>
<protein>
    <recommendedName>
        <fullName evidence="5">Transmembrane protein</fullName>
    </recommendedName>
</protein>
<keyword evidence="3" id="KW-0732">Signal</keyword>
<gene>
    <name evidence="4" type="ORF">CDEB00056_LOCUS13745</name>
</gene>
<feature type="signal peptide" evidence="3">
    <location>
        <begin position="1"/>
        <end position="19"/>
    </location>
</feature>
<reference evidence="4" key="1">
    <citation type="submission" date="2021-01" db="EMBL/GenBank/DDBJ databases">
        <authorList>
            <person name="Corre E."/>
            <person name="Pelletier E."/>
            <person name="Niang G."/>
            <person name="Scheremetjew M."/>
            <person name="Finn R."/>
            <person name="Kale V."/>
            <person name="Holt S."/>
            <person name="Cochrane G."/>
            <person name="Meng A."/>
            <person name="Brown T."/>
            <person name="Cohen L."/>
        </authorList>
    </citation>
    <scope>NUCLEOTIDE SEQUENCE</scope>
    <source>
        <strain evidence="4">MM31A-1</strain>
    </source>
</reference>